<dbReference type="PANTHER" id="PTHR22589">
    <property type="entry name" value="CARNITINE O-ACYLTRANSFERASE"/>
    <property type="match status" value="1"/>
</dbReference>
<evidence type="ECO:0000256" key="3">
    <source>
        <dbReference type="ARBA" id="ARBA00023315"/>
    </source>
</evidence>
<name>A0A6G1SJK9_9ACAR</name>
<organism evidence="6">
    <name type="scientific">Aceria tosichella</name>
    <name type="common">wheat curl mite</name>
    <dbReference type="NCBI Taxonomy" id="561515"/>
    <lineage>
        <taxon>Eukaryota</taxon>
        <taxon>Metazoa</taxon>
        <taxon>Ecdysozoa</taxon>
        <taxon>Arthropoda</taxon>
        <taxon>Chelicerata</taxon>
        <taxon>Arachnida</taxon>
        <taxon>Acari</taxon>
        <taxon>Acariformes</taxon>
        <taxon>Trombidiformes</taxon>
        <taxon>Prostigmata</taxon>
        <taxon>Eupodina</taxon>
        <taxon>Eriophyoidea</taxon>
        <taxon>Eriophyidae</taxon>
        <taxon>Eriophyinae</taxon>
        <taxon>Aceriini</taxon>
        <taxon>Aceria</taxon>
    </lineage>
</organism>
<reference evidence="6" key="1">
    <citation type="submission" date="2018-10" db="EMBL/GenBank/DDBJ databases">
        <title>Transcriptome assembly of Aceria tosichella (Wheat curl mite) Type 2.</title>
        <authorList>
            <person name="Scully E.D."/>
            <person name="Geib S.M."/>
            <person name="Palmer N.A."/>
            <person name="Gupta A.K."/>
            <person name="Sarath G."/>
            <person name="Tatineni S."/>
        </authorList>
    </citation>
    <scope>NUCLEOTIDE SEQUENCE</scope>
    <source>
        <strain evidence="6">LincolnNE</strain>
    </source>
</reference>
<dbReference type="EMBL" id="GGYP01005788">
    <property type="protein sequence ID" value="MDE50559.1"/>
    <property type="molecule type" value="Transcribed_RNA"/>
</dbReference>
<dbReference type="PROSITE" id="PS00439">
    <property type="entry name" value="ACYLTRANSF_C_1"/>
    <property type="match status" value="1"/>
</dbReference>
<evidence type="ECO:0000259" key="5">
    <source>
        <dbReference type="Pfam" id="PF00755"/>
    </source>
</evidence>
<dbReference type="AlphaFoldDB" id="A0A6G1SJK9"/>
<keyword evidence="3" id="KW-0012">Acyltransferase</keyword>
<dbReference type="InterPro" id="IPR000542">
    <property type="entry name" value="Carn_acyl_trans"/>
</dbReference>
<comment type="similarity">
    <text evidence="1">Belongs to the carnitine/choline acetyltransferase family.</text>
</comment>
<evidence type="ECO:0000256" key="1">
    <source>
        <dbReference type="ARBA" id="ARBA00005232"/>
    </source>
</evidence>
<dbReference type="Pfam" id="PF00755">
    <property type="entry name" value="Carn_acyltransf"/>
    <property type="match status" value="1"/>
</dbReference>
<keyword evidence="2 6" id="KW-0808">Transferase</keyword>
<dbReference type="InterPro" id="IPR023213">
    <property type="entry name" value="CAT-like_dom_sf"/>
</dbReference>
<dbReference type="Gene3D" id="3.30.559.10">
    <property type="entry name" value="Chloramphenicol acetyltransferase-like domain"/>
    <property type="match status" value="1"/>
</dbReference>
<dbReference type="Gene3D" id="3.30.559.70">
    <property type="entry name" value="Choline/Carnitine o-acyltransferase, domain 2"/>
    <property type="match status" value="1"/>
</dbReference>
<sequence length="643" mass="73750">MSGQQLSMRDSLYLSDDNNETTFKYDNQLPSLPVPSVRQSVFKLLDTIRPITEGDEHAYKVVEQKALALLNDPDVNEVQELLKKRAAERKNWLEEWWLEFAYLRSRKPLIPYSNMAAPLPIMQYWPIISPGQPGFDNVRVQRSALSTYFQLCFWKMLRHERMRPMIHKGVPWSMNQFRYLFNTVRRPGEPMDELQSWFRTAKEGPPESVEIIVLYRGYIHSIKPVTILDNNTSETCILSAPQIERQLRRIESWCREQATSGPGIGSLTTNERSVWKEARDELMGISEHNKRLLDRIERALSVLVLDDHTPAGTQEIFELSMAGDANDRWADKSITSIAFKNGTFGANADHTPYDGFCTGIMTHYLMTSVEECAGQWNEQLAAASNSSLAVYCEPELLEFQLSPSISVSLNESLEHFKTTTKTIHVLHSTFGHYGKAILKEHRMHPEAFVQCAIHATYFRRHGRMAPAYVTASTRRFHNGRTETCRSCYTEMRDFAKFINDNRPPNDDGRRAQTYALLRRSVTRFQELMNEASNGHGCDRHLMGLYLTAILEGKKVPELFDDELVQRTNNYILSTSCSGYWNVCGGVPPLVEDGYGCFYGIEDNAITFGLTAYKTSKETNLELFHRNLFDVLLEMQQVLLNSKL</sequence>
<dbReference type="PANTHER" id="PTHR22589:SF67">
    <property type="entry name" value="PEROXISOMAL CARNITINE O-OCTANOYLTRANSFERASE"/>
    <property type="match status" value="1"/>
</dbReference>
<feature type="domain" description="Choline/carnitine acyltransferase" evidence="5">
    <location>
        <begin position="32"/>
        <end position="627"/>
    </location>
</feature>
<feature type="active site" description="Proton acceptor" evidence="4">
    <location>
        <position position="350"/>
    </location>
</feature>
<evidence type="ECO:0000313" key="6">
    <source>
        <dbReference type="EMBL" id="MDE50559.1"/>
    </source>
</evidence>
<dbReference type="InterPro" id="IPR039551">
    <property type="entry name" value="Cho/carn_acyl_trans"/>
</dbReference>
<dbReference type="SUPFAM" id="SSF52777">
    <property type="entry name" value="CoA-dependent acyltransferases"/>
    <property type="match status" value="2"/>
</dbReference>
<accession>A0A6G1SJK9</accession>
<protein>
    <submittedName>
        <fullName evidence="6">Peroxisomal carnitine O-octanoyltransferase</fullName>
    </submittedName>
</protein>
<gene>
    <name evidence="6" type="primary">CROT</name>
    <name evidence="6" type="ORF">g.7411</name>
</gene>
<dbReference type="GO" id="GO:0005777">
    <property type="term" value="C:peroxisome"/>
    <property type="evidence" value="ECO:0007669"/>
    <property type="project" value="TreeGrafter"/>
</dbReference>
<dbReference type="GO" id="GO:0008458">
    <property type="term" value="F:carnitine O-octanoyltransferase activity"/>
    <property type="evidence" value="ECO:0007669"/>
    <property type="project" value="TreeGrafter"/>
</dbReference>
<proteinExistence type="inferred from homology"/>
<evidence type="ECO:0000256" key="4">
    <source>
        <dbReference type="PIRSR" id="PIRSR600542-1"/>
    </source>
</evidence>
<evidence type="ECO:0000256" key="2">
    <source>
        <dbReference type="ARBA" id="ARBA00022679"/>
    </source>
</evidence>
<dbReference type="InterPro" id="IPR042231">
    <property type="entry name" value="Cho/carn_acyl_trans_2"/>
</dbReference>